<comment type="caution">
    <text evidence="1">The sequence shown here is derived from an EMBL/GenBank/DDBJ whole genome shotgun (WGS) entry which is preliminary data.</text>
</comment>
<reference evidence="1" key="1">
    <citation type="submission" date="2017-09" db="EMBL/GenBank/DDBJ databases">
        <title>Contemporary evolution of a Lepidopteran species, Heliothis virescens, in response to modern agricultural practices.</title>
        <authorList>
            <person name="Fritz M.L."/>
            <person name="Deyonke A.M."/>
            <person name="Papanicolaou A."/>
            <person name="Micinski S."/>
            <person name="Westbrook J."/>
            <person name="Gould F."/>
        </authorList>
    </citation>
    <scope>NUCLEOTIDE SEQUENCE [LARGE SCALE GENOMIC DNA]</scope>
    <source>
        <strain evidence="1">HvINT-</strain>
        <tissue evidence="1">Whole body</tissue>
    </source>
</reference>
<name>A0A2A4JN05_HELVI</name>
<evidence type="ECO:0000313" key="1">
    <source>
        <dbReference type="EMBL" id="PCG73166.1"/>
    </source>
</evidence>
<accession>A0A2A4JN05</accession>
<proteinExistence type="predicted"/>
<gene>
    <name evidence="1" type="ORF">B5V51_15077</name>
</gene>
<dbReference type="EMBL" id="NWSH01000998">
    <property type="protein sequence ID" value="PCG73166.1"/>
    <property type="molecule type" value="Genomic_DNA"/>
</dbReference>
<sequence>MEVVVLTPQHTNYPYHILYITLLSAVHFYGYHTQSSSFLSATASPVSRRPARPRCRRAQHARPQDHPFFLHLTAQFRCCVLAHPPLPPRLFFSPAHPARAVGPTSHVSPAFAPHAGALPLSLPPVSPRMGRPSDHAPARAPAQALIIRFVVA</sequence>
<organism evidence="1">
    <name type="scientific">Heliothis virescens</name>
    <name type="common">Tobacco budworm moth</name>
    <dbReference type="NCBI Taxonomy" id="7102"/>
    <lineage>
        <taxon>Eukaryota</taxon>
        <taxon>Metazoa</taxon>
        <taxon>Ecdysozoa</taxon>
        <taxon>Arthropoda</taxon>
        <taxon>Hexapoda</taxon>
        <taxon>Insecta</taxon>
        <taxon>Pterygota</taxon>
        <taxon>Neoptera</taxon>
        <taxon>Endopterygota</taxon>
        <taxon>Lepidoptera</taxon>
        <taxon>Glossata</taxon>
        <taxon>Ditrysia</taxon>
        <taxon>Noctuoidea</taxon>
        <taxon>Noctuidae</taxon>
        <taxon>Heliothinae</taxon>
        <taxon>Heliothis</taxon>
    </lineage>
</organism>
<protein>
    <submittedName>
        <fullName evidence="1">Uncharacterized protein</fullName>
    </submittedName>
</protein>
<dbReference type="AlphaFoldDB" id="A0A2A4JN05"/>